<dbReference type="InterPro" id="IPR015946">
    <property type="entry name" value="KH_dom-like_a/b"/>
</dbReference>
<evidence type="ECO:0000313" key="2">
    <source>
        <dbReference type="Proteomes" id="UP000006620"/>
    </source>
</evidence>
<reference evidence="2" key="1">
    <citation type="submission" date="2011-06" db="EMBL/GenBank/DDBJ databases">
        <title>Complete genome sequence of Paenibacillus mucilaginosus KNP414.</title>
        <authorList>
            <person name="Wang J."/>
            <person name="Hu S."/>
            <person name="Hu X."/>
            <person name="Zhang B."/>
            <person name="Dong D."/>
            <person name="Zhang S."/>
            <person name="Zhao K."/>
            <person name="Wu D."/>
        </authorList>
    </citation>
    <scope>NUCLEOTIDE SEQUENCE [LARGE SCALE GENOMIC DNA]</scope>
    <source>
        <strain evidence="2">KNP414</strain>
    </source>
</reference>
<dbReference type="EMBL" id="CP002869">
    <property type="protein sequence ID" value="AEI41633.1"/>
    <property type="molecule type" value="Genomic_DNA"/>
</dbReference>
<dbReference type="HOGENOM" id="CLU_1650452_0_0_9"/>
<dbReference type="SUPFAM" id="SSF82784">
    <property type="entry name" value="OsmC-like"/>
    <property type="match status" value="1"/>
</dbReference>
<gene>
    <name evidence="1" type="ordered locus">KNP414_03075</name>
</gene>
<evidence type="ECO:0008006" key="3">
    <source>
        <dbReference type="Google" id="ProtNLM"/>
    </source>
</evidence>
<dbReference type="KEGG" id="pms:KNP414_03075"/>
<name>F8FAZ0_PAEMK</name>
<dbReference type="InterPro" id="IPR003718">
    <property type="entry name" value="OsmC/Ohr_fam"/>
</dbReference>
<organism evidence="1 2">
    <name type="scientific">Paenibacillus mucilaginosus (strain KNP414)</name>
    <dbReference type="NCBI Taxonomy" id="1036673"/>
    <lineage>
        <taxon>Bacteria</taxon>
        <taxon>Bacillati</taxon>
        <taxon>Bacillota</taxon>
        <taxon>Bacilli</taxon>
        <taxon>Bacillales</taxon>
        <taxon>Paenibacillaceae</taxon>
        <taxon>Paenibacillus</taxon>
    </lineage>
</organism>
<sequence>MNIQVAPLERKQLLGTAGGHSVVLDQPVERGGDGGGFRPTELWLIGLSGCAAGTLKGLAREKGYALESVSIEAEEETDAEGAIFRVTFRAALHGTLTPSERAQLLREVKGRCKVVRTVHPSISVAFRDALEAGSLAGVSGDTVQSELRAGCSSEGGACCI</sequence>
<protein>
    <recommendedName>
        <fullName evidence="3">OsmC family protein</fullName>
    </recommendedName>
</protein>
<evidence type="ECO:0000313" key="1">
    <source>
        <dbReference type="EMBL" id="AEI41633.1"/>
    </source>
</evidence>
<dbReference type="PANTHER" id="PTHR39624:SF2">
    <property type="entry name" value="OSMC-LIKE PROTEIN"/>
    <property type="match status" value="1"/>
</dbReference>
<dbReference type="Pfam" id="PF02566">
    <property type="entry name" value="OsmC"/>
    <property type="match status" value="1"/>
</dbReference>
<reference evidence="1 2" key="2">
    <citation type="journal article" date="2013" name="Genome Announc.">
        <title>Genome Sequence of Growth-Improving Paenibacillus mucilaginosus Strain KNP414.</title>
        <authorList>
            <person name="Lu J.J."/>
            <person name="Wang J.F."/>
            <person name="Hu X.F."/>
        </authorList>
    </citation>
    <scope>NUCLEOTIDE SEQUENCE [LARGE SCALE GENOMIC DNA]</scope>
    <source>
        <strain evidence="1 2">KNP414</strain>
    </source>
</reference>
<dbReference type="InterPro" id="IPR036102">
    <property type="entry name" value="OsmC/Ohrsf"/>
</dbReference>
<dbReference type="Gene3D" id="3.30.300.20">
    <property type="match status" value="1"/>
</dbReference>
<dbReference type="PATRIC" id="fig|1036673.3.peg.2822"/>
<dbReference type="RefSeq" id="WP_013916792.1">
    <property type="nucleotide sequence ID" value="NC_015690.1"/>
</dbReference>
<dbReference type="PANTHER" id="PTHR39624">
    <property type="entry name" value="PROTEIN INVOLVED IN RIMO-MEDIATED BETA-METHYLTHIOLATION OF RIBOSOMAL PROTEIN S12 YCAO"/>
    <property type="match status" value="1"/>
</dbReference>
<accession>F8FAZ0</accession>
<proteinExistence type="predicted"/>
<dbReference type="AlphaFoldDB" id="F8FAZ0"/>
<dbReference type="Proteomes" id="UP000006620">
    <property type="component" value="Chromosome"/>
</dbReference>